<feature type="transmembrane region" description="Helical" evidence="1">
    <location>
        <begin position="6"/>
        <end position="24"/>
    </location>
</feature>
<dbReference type="RefSeq" id="WP_159015158.1">
    <property type="nucleotide sequence ID" value="NZ_JARAUR010000360.1"/>
</dbReference>
<reference evidence="2 3" key="1">
    <citation type="journal article" date="2023" name="Microb. Genom.">
        <title>Mesoterricola silvestris gen. nov., sp. nov., Mesoterricola sediminis sp. nov., Geothrix oryzae sp. nov., Geothrix edaphica sp. nov., Geothrix rubra sp. nov., and Geothrix limicola sp. nov., six novel members of Acidobacteriota isolated from soils.</title>
        <authorList>
            <person name="Weisberg A.J."/>
            <person name="Pearce E."/>
            <person name="Kramer C.G."/>
            <person name="Chang J.H."/>
            <person name="Clarke C.R."/>
        </authorList>
    </citation>
    <scope>NUCLEOTIDE SEQUENCE [LARGE SCALE GENOMIC DNA]</scope>
    <source>
        <strain evidence="2 3">ID09-01A</strain>
    </source>
</reference>
<proteinExistence type="predicted"/>
<keyword evidence="1" id="KW-1133">Transmembrane helix</keyword>
<keyword evidence="3" id="KW-1185">Reference proteome</keyword>
<dbReference type="InterPro" id="IPR026467">
    <property type="entry name" value="Ser/Gly_Cys_C_dom"/>
</dbReference>
<dbReference type="EMBL" id="JARAYU010000002">
    <property type="protein sequence ID" value="MDX3700007.1"/>
    <property type="molecule type" value="Genomic_DNA"/>
</dbReference>
<evidence type="ECO:0000313" key="3">
    <source>
        <dbReference type="Proteomes" id="UP001271274"/>
    </source>
</evidence>
<accession>A0ABU4ND12</accession>
<organism evidence="2 3">
    <name type="scientific">Streptomyces europaeiscabiei</name>
    <dbReference type="NCBI Taxonomy" id="146819"/>
    <lineage>
        <taxon>Bacteria</taxon>
        <taxon>Bacillati</taxon>
        <taxon>Actinomycetota</taxon>
        <taxon>Actinomycetes</taxon>
        <taxon>Kitasatosporales</taxon>
        <taxon>Streptomycetaceae</taxon>
        <taxon>Streptomyces</taxon>
    </lineage>
</organism>
<comment type="caution">
    <text evidence="2">The sequence shown here is derived from an EMBL/GenBank/DDBJ whole genome shotgun (WGS) entry which is preliminary data.</text>
</comment>
<name>A0ABU4ND12_9ACTN</name>
<keyword evidence="1" id="KW-0472">Membrane</keyword>
<evidence type="ECO:0000313" key="2">
    <source>
        <dbReference type="EMBL" id="MDX3700007.1"/>
    </source>
</evidence>
<evidence type="ECO:0000256" key="1">
    <source>
        <dbReference type="SAM" id="Phobius"/>
    </source>
</evidence>
<gene>
    <name evidence="2" type="ORF">PV662_09580</name>
</gene>
<dbReference type="NCBIfam" id="TIGR04222">
    <property type="entry name" value="near_uncomplex"/>
    <property type="match status" value="1"/>
</dbReference>
<sequence>MIQVVVLSGCVVGYIGVMAAAWWLDGRVYGKAVSAARDRHAATMPEPADLAPGAAVAMGPAAIAVLVGGPWQAFHAVVSGLLATGRLEKSVSHTGSPTLRWKHGPPPEAGVEKAIWDTHRDVAHLHADVVVHPVVRRLVSEGLLHEGEEPRIPFRPPRPVWARSAAVLGLLFTCLVGRLFPNGPYLGKGPVIAAMVVAALSLLMFVNANEPNPQSLRLPPLTERGEQMVRQARARFSHLDPAERTGSQPYEPDEVAFAVALFGDQAVAYLSQDLVEVFGESRRYFTQMILDARRQEYLQRWSG</sequence>
<protein>
    <submittedName>
        <fullName evidence="2">TIGR04222 domain-containing membrane protein</fullName>
    </submittedName>
</protein>
<dbReference type="Proteomes" id="UP001271274">
    <property type="component" value="Unassembled WGS sequence"/>
</dbReference>
<feature type="transmembrane region" description="Helical" evidence="1">
    <location>
        <begin position="191"/>
        <end position="208"/>
    </location>
</feature>
<keyword evidence="1" id="KW-0812">Transmembrane</keyword>
<feature type="transmembrane region" description="Helical" evidence="1">
    <location>
        <begin position="160"/>
        <end position="179"/>
    </location>
</feature>